<evidence type="ECO:0000259" key="9">
    <source>
        <dbReference type="PROSITE" id="PS50067"/>
    </source>
</evidence>
<dbReference type="Gene3D" id="3.40.850.10">
    <property type="entry name" value="Kinesin motor domain"/>
    <property type="match status" value="1"/>
</dbReference>
<keyword evidence="3 6" id="KW-0547">Nucleotide-binding</keyword>
<reference evidence="11" key="4">
    <citation type="journal article" date="2015" name="PLoS ONE">
        <title>Comprehensive Evaluation of Toxoplasma gondii VEG and Neospora caninum LIV Genomes with Tachyzoite Stage Transcriptome and Proteome Defines Novel Transcript Features.</title>
        <authorList>
            <person name="Ramaprasad A."/>
            <person name="Mourier T."/>
            <person name="Naeem R."/>
            <person name="Malas T.B."/>
            <person name="Moussa E."/>
            <person name="Panigrahi A."/>
            <person name="Vermont S.J."/>
            <person name="Otto T.D."/>
            <person name="Wastling J."/>
            <person name="Pain A."/>
        </authorList>
    </citation>
    <scope>NUCLEOTIDE SEQUENCE</scope>
    <source>
        <strain evidence="11">Liverpool</strain>
    </source>
</reference>
<dbReference type="EMBL" id="LN714478">
    <property type="protein sequence ID" value="CEL65186.1"/>
    <property type="molecule type" value="Genomic_DNA"/>
</dbReference>
<dbReference type="PANTHER" id="PTHR47969:SF15">
    <property type="entry name" value="CHROMOSOME-ASSOCIATED KINESIN KIF4A-RELATED"/>
    <property type="match status" value="1"/>
</dbReference>
<feature type="compositionally biased region" description="Polar residues" evidence="8">
    <location>
        <begin position="809"/>
        <end position="818"/>
    </location>
</feature>
<dbReference type="eggNOG" id="KOG0243">
    <property type="taxonomic scope" value="Eukaryota"/>
</dbReference>
<dbReference type="VEuPathDB" id="ToxoDB:NCLIV_010430"/>
<dbReference type="InterPro" id="IPR001752">
    <property type="entry name" value="Kinesin_motor_dom"/>
</dbReference>
<name>F0VA85_NEOCL</name>
<dbReference type="GO" id="GO:0003777">
    <property type="term" value="F:microtubule motor activity"/>
    <property type="evidence" value="ECO:0007669"/>
    <property type="project" value="InterPro"/>
</dbReference>
<feature type="region of interest" description="Disordered" evidence="8">
    <location>
        <begin position="955"/>
        <end position="995"/>
    </location>
</feature>
<reference evidence="10" key="2">
    <citation type="submission" date="2011-03" db="EMBL/GenBank/DDBJ databases">
        <title>Comparative genomics and transcriptomics of Neospora caninum and Toxoplasma gondii.</title>
        <authorList>
            <person name="Reid A.J."/>
            <person name="Sohal A."/>
            <person name="Harris D."/>
            <person name="Quail M."/>
            <person name="Sanders M."/>
            <person name="Berriman M."/>
            <person name="Wastling J.M."/>
            <person name="Pain A."/>
        </authorList>
    </citation>
    <scope>NUCLEOTIDE SEQUENCE</scope>
    <source>
        <strain evidence="10">Liverpool</strain>
    </source>
</reference>
<sequence length="1362" mass="145809">MAENIKVAVRVRPPSSFASLSGLFYSEELDLKSGERCLQLSGPLSVEEANGGTAAAVHVQNKLGNKSEFIFDVLFESSQKARTGADRRELNTESAESACTFSGLECNSQEAVFERTARPLCDALLDGFNATILAYGQTGSGKTYTIVGPHDGAGENKEERGVLPRALHYLFSKLPAHRCQESSSEGGSPGTESSSILSWAMQVQFVEIYQEQIYDLLSLSPASAFERGAAPLSGSPATSFAASAPPVPNAGREGAQSFSPRNRTEDANGAESGGNGVGGAVATPGALRVRYDPSSKTAYVAGARRIPVADEAQALQIFAQGVKNRRTAETRLNLSSSRSHAVFSIFLHLEKKEQTANQKGDAEGGGKAMRRKTSAQLHVVDLAGSERQKDTLASGDRLREAGKINYSLSVLSHVIRELVEQGGDGEQGPSTPTAGGKSTRASSSHIPYRDSKLTFLLMDALGGTSKAALIATLSPSLAHLGETVSTLTFAALSKRIKNKARANEVKVWDKASVEEMARDRERQVEEVKRLRALLLQAKGVAEPASLSLGNLSSAEFLSLLNKASPERASAGAAEDAERRTHAELQRVAILEAALVEAADLHRRDQVDAQKHIDSLQKRVEYYEDFVRSLQRQRSRDSAPQPSSQASSPSEASASAVSPTPEAAETQRLRLELQQRSAEAARLRACVADLQEKERPLVALLILLQKHLKYREGLDRLSALPTEEEELLESRNGEDAAFYCRQQLLVELLEGMVNAKGEPADSCLALDGETHAERPTEVSTSTAPEAREDDGASEKARDTWVASEGAATPGSVSTTSDLPQASPKKARGRSACEAPTKREDAAVGAPEDAWERQVASLAQAACALVRHVHKNLPEVAVPAFPGDAEREDGWPLHSAALPERQAQVEKITAQVHALQSVFDALLAREGGEASSGSLRGASVARDTSFFSLATSSKTSESLGANATSASPPRCFSSPADCHSDDCSTPERRAQGVGAGGESQMLRELYEDEKRASQALRQQVRWLQKTCRRLENNAECRVFSGGGENGHDETLAQVLQEYRDRVAELEDQVALLTQRLEEKRNASFESAGVRFFSRPCADSARLKAPASPDAAFAADSASGAAAASSPLPPLASSKAPSFPFVLPLVTVFDGRGTVQGHFAMVVSLRDKGAAGGGDKPGSLAALSVLQHVDDDRASAVSLLYFLQKCGDEDEVQTLLSAGKAKALIHRLPLSQVKRVSRVLEYGRKKNQATARARRRDTDDLDGQHGADRPALGPTAAGSSELASRHDGKTGEEQELSFSSYVYRVYFKLPIGVWADQAEDAKTRWITVAVDDRALLRHGVTSPEACDKLLLSVLKGSTAQKTSGA</sequence>
<evidence type="ECO:0000256" key="2">
    <source>
        <dbReference type="ARBA" id="ARBA00022490"/>
    </source>
</evidence>
<dbReference type="GO" id="GO:0007018">
    <property type="term" value="P:microtubule-based movement"/>
    <property type="evidence" value="ECO:0007669"/>
    <property type="project" value="InterPro"/>
</dbReference>
<evidence type="ECO:0000313" key="11">
    <source>
        <dbReference type="EMBL" id="CEL65186.1"/>
    </source>
</evidence>
<evidence type="ECO:0000256" key="4">
    <source>
        <dbReference type="ARBA" id="ARBA00022840"/>
    </source>
</evidence>
<dbReference type="RefSeq" id="XP_003880607.1">
    <property type="nucleotide sequence ID" value="XM_003880558.1"/>
</dbReference>
<dbReference type="SMART" id="SM00129">
    <property type="entry name" value="KISc"/>
    <property type="match status" value="1"/>
</dbReference>
<dbReference type="GO" id="GO:0005737">
    <property type="term" value="C:cytoplasm"/>
    <property type="evidence" value="ECO:0007669"/>
    <property type="project" value="UniProtKB-SubCell"/>
</dbReference>
<feature type="binding site" evidence="6">
    <location>
        <begin position="136"/>
        <end position="143"/>
    </location>
    <ligand>
        <name>ATP</name>
        <dbReference type="ChEBI" id="CHEBI:30616"/>
    </ligand>
</feature>
<feature type="coiled-coil region" evidence="7">
    <location>
        <begin position="1011"/>
        <end position="1080"/>
    </location>
</feature>
<feature type="region of interest" description="Disordered" evidence="8">
    <location>
        <begin position="770"/>
        <end position="837"/>
    </location>
</feature>
<keyword evidence="4 6" id="KW-0067">ATP-binding</keyword>
<feature type="compositionally biased region" description="Low complexity" evidence="8">
    <location>
        <begin position="233"/>
        <end position="244"/>
    </location>
</feature>
<dbReference type="PANTHER" id="PTHR47969">
    <property type="entry name" value="CHROMOSOME-ASSOCIATED KINESIN KIF4A-RELATED"/>
    <property type="match status" value="1"/>
</dbReference>
<keyword evidence="12" id="KW-1185">Reference proteome</keyword>
<feature type="region of interest" description="Disordered" evidence="8">
    <location>
        <begin position="421"/>
        <end position="445"/>
    </location>
</feature>
<feature type="compositionally biased region" description="Basic and acidic residues" evidence="8">
    <location>
        <begin position="976"/>
        <end position="988"/>
    </location>
</feature>
<feature type="region of interest" description="Disordered" evidence="8">
    <location>
        <begin position="1244"/>
        <end position="1288"/>
    </location>
</feature>
<dbReference type="InterPro" id="IPR036961">
    <property type="entry name" value="Kinesin_motor_dom_sf"/>
</dbReference>
<dbReference type="InParanoid" id="F0VA85"/>
<evidence type="ECO:0000256" key="6">
    <source>
        <dbReference type="PROSITE-ProRule" id="PRU00283"/>
    </source>
</evidence>
<feature type="domain" description="Kinesin motor" evidence="9">
    <location>
        <begin position="4"/>
        <end position="496"/>
    </location>
</feature>
<keyword evidence="2" id="KW-0963">Cytoplasm</keyword>
<dbReference type="EMBL" id="FR823384">
    <property type="protein sequence ID" value="CBZ50574.1"/>
    <property type="molecule type" value="Genomic_DNA"/>
</dbReference>
<reference evidence="12" key="3">
    <citation type="journal article" date="2012" name="PLoS Pathog.">
        <title>Comparative genomics of the apicomplexan parasites Toxoplasma gondii and Neospora caninum: Coccidia differing in host range and transmission strategy.</title>
        <authorList>
            <person name="Reid A.J."/>
            <person name="Vermont S.J."/>
            <person name="Cotton J.A."/>
            <person name="Harris D."/>
            <person name="Hill-Cawthorne G.A."/>
            <person name="Konen-Waisman S."/>
            <person name="Latham S.M."/>
            <person name="Mourier T."/>
            <person name="Norton R."/>
            <person name="Quail M.A."/>
            <person name="Sanders M."/>
            <person name="Shanmugam D."/>
            <person name="Sohal A."/>
            <person name="Wasmuth J.D."/>
            <person name="Brunk B."/>
            <person name="Grigg M.E."/>
            <person name="Howard J.C."/>
            <person name="Parkinson J."/>
            <person name="Roos D.S."/>
            <person name="Trees A.J."/>
            <person name="Berriman M."/>
            <person name="Pain A."/>
            <person name="Wastling J.M."/>
        </authorList>
    </citation>
    <scope>NUCLEOTIDE SEQUENCE [LARGE SCALE GENOMIC DNA]</scope>
    <source>
        <strain evidence="12">Liverpool</strain>
    </source>
</reference>
<evidence type="ECO:0000256" key="3">
    <source>
        <dbReference type="ARBA" id="ARBA00022741"/>
    </source>
</evidence>
<feature type="compositionally biased region" description="Polar residues" evidence="8">
    <location>
        <begin position="955"/>
        <end position="965"/>
    </location>
</feature>
<keyword evidence="5 7" id="KW-0175">Coiled coil</keyword>
<evidence type="ECO:0000313" key="10">
    <source>
        <dbReference type="EMBL" id="CBZ50574.1"/>
    </source>
</evidence>
<comment type="subcellular location">
    <subcellularLocation>
        <location evidence="1">Cytoplasm</location>
    </subcellularLocation>
</comment>
<dbReference type="GO" id="GO:0008017">
    <property type="term" value="F:microtubule binding"/>
    <property type="evidence" value="ECO:0007669"/>
    <property type="project" value="InterPro"/>
</dbReference>
<dbReference type="Proteomes" id="UP000007494">
    <property type="component" value="Chromosome IV"/>
</dbReference>
<dbReference type="GO" id="GO:0005524">
    <property type="term" value="F:ATP binding"/>
    <property type="evidence" value="ECO:0007669"/>
    <property type="project" value="UniProtKB-UniRule"/>
</dbReference>
<dbReference type="GO" id="GO:0051231">
    <property type="term" value="P:spindle elongation"/>
    <property type="evidence" value="ECO:0007669"/>
    <property type="project" value="TreeGrafter"/>
</dbReference>
<dbReference type="SUPFAM" id="SSF52540">
    <property type="entry name" value="P-loop containing nucleoside triphosphate hydrolases"/>
    <property type="match status" value="1"/>
</dbReference>
<evidence type="ECO:0000256" key="1">
    <source>
        <dbReference type="ARBA" id="ARBA00004496"/>
    </source>
</evidence>
<keyword evidence="6" id="KW-0505">Motor protein</keyword>
<dbReference type="PROSITE" id="PS50067">
    <property type="entry name" value="KINESIN_MOTOR_2"/>
    <property type="match status" value="1"/>
</dbReference>
<organism evidence="10 12">
    <name type="scientific">Neospora caninum (strain Liverpool)</name>
    <dbReference type="NCBI Taxonomy" id="572307"/>
    <lineage>
        <taxon>Eukaryota</taxon>
        <taxon>Sar</taxon>
        <taxon>Alveolata</taxon>
        <taxon>Apicomplexa</taxon>
        <taxon>Conoidasida</taxon>
        <taxon>Coccidia</taxon>
        <taxon>Eucoccidiorida</taxon>
        <taxon>Eimeriorina</taxon>
        <taxon>Sarcocystidae</taxon>
        <taxon>Neospora</taxon>
    </lineage>
</organism>
<dbReference type="InterPro" id="IPR027640">
    <property type="entry name" value="Kinesin-like_fam"/>
</dbReference>
<dbReference type="OrthoDB" id="123929at2759"/>
<proteinExistence type="inferred from homology"/>
<dbReference type="Pfam" id="PF00225">
    <property type="entry name" value="Kinesin"/>
    <property type="match status" value="2"/>
</dbReference>
<dbReference type="PROSITE" id="PS00411">
    <property type="entry name" value="KINESIN_MOTOR_1"/>
    <property type="match status" value="1"/>
</dbReference>
<feature type="region of interest" description="Disordered" evidence="8">
    <location>
        <begin position="230"/>
        <end position="279"/>
    </location>
</feature>
<feature type="compositionally biased region" description="Low complexity" evidence="8">
    <location>
        <begin position="637"/>
        <end position="663"/>
    </location>
</feature>
<comment type="similarity">
    <text evidence="6">Belongs to the TRAFAC class myosin-kinesin ATPase superfamily. Kinesin family.</text>
</comment>
<dbReference type="InterPro" id="IPR019821">
    <property type="entry name" value="Kinesin_motor_CS"/>
</dbReference>
<dbReference type="InterPro" id="IPR027417">
    <property type="entry name" value="P-loop_NTPase"/>
</dbReference>
<dbReference type="GeneID" id="13441607"/>
<gene>
    <name evidence="11" type="ORF">BN1204_010430</name>
    <name evidence="10" type="ORF">NCLIV_010430</name>
</gene>
<evidence type="ECO:0000256" key="8">
    <source>
        <dbReference type="SAM" id="MobiDB-lite"/>
    </source>
</evidence>
<dbReference type="GO" id="GO:0007052">
    <property type="term" value="P:mitotic spindle organization"/>
    <property type="evidence" value="ECO:0007669"/>
    <property type="project" value="TreeGrafter"/>
</dbReference>
<accession>F0VA85</accession>
<evidence type="ECO:0000313" key="12">
    <source>
        <dbReference type="Proteomes" id="UP000007494"/>
    </source>
</evidence>
<evidence type="ECO:0000256" key="7">
    <source>
        <dbReference type="SAM" id="Coils"/>
    </source>
</evidence>
<evidence type="ECO:0000256" key="5">
    <source>
        <dbReference type="ARBA" id="ARBA00023054"/>
    </source>
</evidence>
<dbReference type="CDD" id="cd00106">
    <property type="entry name" value="KISc"/>
    <property type="match status" value="1"/>
</dbReference>
<dbReference type="PRINTS" id="PR00380">
    <property type="entry name" value="KINESINHEAVY"/>
</dbReference>
<dbReference type="GO" id="GO:0005875">
    <property type="term" value="C:microtubule associated complex"/>
    <property type="evidence" value="ECO:0007669"/>
    <property type="project" value="TreeGrafter"/>
</dbReference>
<feature type="region of interest" description="Disordered" evidence="8">
    <location>
        <begin position="630"/>
        <end position="665"/>
    </location>
</feature>
<feature type="compositionally biased region" description="Basic and acidic residues" evidence="8">
    <location>
        <begin position="784"/>
        <end position="797"/>
    </location>
</feature>
<feature type="compositionally biased region" description="Basic and acidic residues" evidence="8">
    <location>
        <begin position="1253"/>
        <end position="1265"/>
    </location>
</feature>
<protein>
    <submittedName>
        <fullName evidence="11">Kinesin motor domain-containing protein,putative</fullName>
    </submittedName>
    <submittedName>
        <fullName evidence="10">Putative kinesin motor domain-containing protein</fullName>
    </submittedName>
</protein>
<dbReference type="OMA" id="KLPIGVW"/>
<reference evidence="10" key="1">
    <citation type="submission" date="2011-02" db="EMBL/GenBank/DDBJ databases">
        <authorList>
            <person name="Aslett M."/>
        </authorList>
    </citation>
    <scope>NUCLEOTIDE SEQUENCE</scope>
    <source>
        <strain evidence="10">Liverpool</strain>
    </source>
</reference>